<feature type="transmembrane region" description="Helical" evidence="10">
    <location>
        <begin position="50"/>
        <end position="71"/>
    </location>
</feature>
<keyword evidence="6 10" id="KW-0472">Membrane</keyword>
<evidence type="ECO:0000256" key="2">
    <source>
        <dbReference type="ARBA" id="ARBA00022475"/>
    </source>
</evidence>
<evidence type="ECO:0000313" key="13">
    <source>
        <dbReference type="Proteomes" id="UP001233172"/>
    </source>
</evidence>
<dbReference type="PROSITE" id="PS50262">
    <property type="entry name" value="G_PROTEIN_RECEP_F1_2"/>
    <property type="match status" value="1"/>
</dbReference>
<feature type="domain" description="G-protein coupled receptors family 1 profile" evidence="11">
    <location>
        <begin position="58"/>
        <end position="335"/>
    </location>
</feature>
<keyword evidence="9" id="KW-0807">Transducer</keyword>
<evidence type="ECO:0000256" key="4">
    <source>
        <dbReference type="ARBA" id="ARBA00022989"/>
    </source>
</evidence>
<feature type="transmembrane region" description="Helical" evidence="10">
    <location>
        <begin position="174"/>
        <end position="201"/>
    </location>
</feature>
<evidence type="ECO:0000256" key="7">
    <source>
        <dbReference type="ARBA" id="ARBA00023170"/>
    </source>
</evidence>
<dbReference type="GO" id="GO:0005886">
    <property type="term" value="C:plasma membrane"/>
    <property type="evidence" value="ECO:0007669"/>
    <property type="project" value="UniProtKB-SubCell"/>
</dbReference>
<keyword evidence="5" id="KW-0297">G-protein coupled receptor</keyword>
<dbReference type="GO" id="GO:0004930">
    <property type="term" value="F:G protein-coupled receptor activity"/>
    <property type="evidence" value="ECO:0007669"/>
    <property type="project" value="UniProtKB-KW"/>
</dbReference>
<dbReference type="InterPro" id="IPR017452">
    <property type="entry name" value="GPCR_Rhodpsn_7TM"/>
</dbReference>
<feature type="transmembrane region" description="Helical" evidence="10">
    <location>
        <begin position="319"/>
        <end position="337"/>
    </location>
</feature>
<comment type="subcellular location">
    <subcellularLocation>
        <location evidence="1">Cell membrane</location>
        <topology evidence="1">Multi-pass membrane protein</topology>
    </subcellularLocation>
</comment>
<reference evidence="12" key="2">
    <citation type="submission" date="2023-04" db="EMBL/GenBank/DDBJ databases">
        <authorList>
            <person name="Bu L."/>
            <person name="Lu L."/>
            <person name="Laidemitt M.R."/>
            <person name="Zhang S.M."/>
            <person name="Mutuku M."/>
            <person name="Mkoji G."/>
            <person name="Steinauer M."/>
            <person name="Loker E.S."/>
        </authorList>
    </citation>
    <scope>NUCLEOTIDE SEQUENCE</scope>
    <source>
        <strain evidence="12">KasaAsao</strain>
        <tissue evidence="12">Whole Snail</tissue>
    </source>
</reference>
<dbReference type="EMBL" id="JASAOG010000057">
    <property type="protein sequence ID" value="KAK0057129.1"/>
    <property type="molecule type" value="Genomic_DNA"/>
</dbReference>
<proteinExistence type="predicted"/>
<evidence type="ECO:0000256" key="9">
    <source>
        <dbReference type="ARBA" id="ARBA00023224"/>
    </source>
</evidence>
<keyword evidence="7 12" id="KW-0675">Receptor</keyword>
<dbReference type="PANTHER" id="PTHR24246">
    <property type="entry name" value="OLFACTORY RECEPTOR AND ADENOSINE RECEPTOR"/>
    <property type="match status" value="1"/>
</dbReference>
<protein>
    <submittedName>
        <fullName evidence="12">G-protein coupled receptor</fullName>
    </submittedName>
</protein>
<reference evidence="12" key="1">
    <citation type="journal article" date="2023" name="PLoS Negl. Trop. Dis.">
        <title>A genome sequence for Biomphalaria pfeifferi, the major vector snail for the human-infecting parasite Schistosoma mansoni.</title>
        <authorList>
            <person name="Bu L."/>
            <person name="Lu L."/>
            <person name="Laidemitt M.R."/>
            <person name="Zhang S.M."/>
            <person name="Mutuku M."/>
            <person name="Mkoji G."/>
            <person name="Steinauer M."/>
            <person name="Loker E.S."/>
        </authorList>
    </citation>
    <scope>NUCLEOTIDE SEQUENCE</scope>
    <source>
        <strain evidence="12">KasaAsao</strain>
    </source>
</reference>
<evidence type="ECO:0000256" key="8">
    <source>
        <dbReference type="ARBA" id="ARBA00023180"/>
    </source>
</evidence>
<accession>A0AAD8BNV4</accession>
<feature type="transmembrane region" description="Helical" evidence="10">
    <location>
        <begin position="78"/>
        <end position="103"/>
    </location>
</feature>
<feature type="transmembrane region" description="Helical" evidence="10">
    <location>
        <begin position="141"/>
        <end position="162"/>
    </location>
</feature>
<organism evidence="12 13">
    <name type="scientific">Biomphalaria pfeifferi</name>
    <name type="common">Bloodfluke planorb</name>
    <name type="synonym">Freshwater snail</name>
    <dbReference type="NCBI Taxonomy" id="112525"/>
    <lineage>
        <taxon>Eukaryota</taxon>
        <taxon>Metazoa</taxon>
        <taxon>Spiralia</taxon>
        <taxon>Lophotrochozoa</taxon>
        <taxon>Mollusca</taxon>
        <taxon>Gastropoda</taxon>
        <taxon>Heterobranchia</taxon>
        <taxon>Euthyneura</taxon>
        <taxon>Panpulmonata</taxon>
        <taxon>Hygrophila</taxon>
        <taxon>Lymnaeoidea</taxon>
        <taxon>Planorbidae</taxon>
        <taxon>Biomphalaria</taxon>
    </lineage>
</organism>
<sequence length="356" mass="41606">MLVNASITNTSVQEFSTQRLVTLSTSTKKSLSLTDDERTFFLMKCYVNPSVSMCCLLLNLLSVVIFVRAGLRKPTNVFLFALSFADFMSQAVSLNFAQILRFFGPDKPLPMLKAWQYPYDVSYVLYVCDCLWDFVGYWGMYVQSSIPVIISFERIIAVFWPLHLRKWVSFKTAFAIVLAAYVFWLPWMIYSQTFTGFWFFYDKPYYFSTRGESFYFFQNMPWIIFFNTKIFQNLSSWVPVSLVLAGCVAIALKVKMTLNKRRLLTTNSESKRWSSKTTRALVSVCLFFTVTHGIYCAVVYVFANDIENAKFNTYLAQEYLKFILSVNKVCNFFVYFWSNDHFRNALRNMLNFKVSL</sequence>
<evidence type="ECO:0000256" key="6">
    <source>
        <dbReference type="ARBA" id="ARBA00023136"/>
    </source>
</evidence>
<dbReference type="InterPro" id="IPR000276">
    <property type="entry name" value="GPCR_Rhodpsn"/>
</dbReference>
<dbReference type="SUPFAM" id="SSF81321">
    <property type="entry name" value="Family A G protein-coupled receptor-like"/>
    <property type="match status" value="1"/>
</dbReference>
<evidence type="ECO:0000313" key="12">
    <source>
        <dbReference type="EMBL" id="KAK0057129.1"/>
    </source>
</evidence>
<feature type="transmembrane region" description="Helical" evidence="10">
    <location>
        <begin position="280"/>
        <end position="303"/>
    </location>
</feature>
<gene>
    <name evidence="12" type="ORF">Bpfe_013493</name>
</gene>
<keyword evidence="4 10" id="KW-1133">Transmembrane helix</keyword>
<dbReference type="Proteomes" id="UP001233172">
    <property type="component" value="Unassembled WGS sequence"/>
</dbReference>
<keyword evidence="13" id="KW-1185">Reference proteome</keyword>
<evidence type="ECO:0000259" key="11">
    <source>
        <dbReference type="PROSITE" id="PS50262"/>
    </source>
</evidence>
<keyword evidence="3 10" id="KW-0812">Transmembrane</keyword>
<evidence type="ECO:0000256" key="3">
    <source>
        <dbReference type="ARBA" id="ARBA00022692"/>
    </source>
</evidence>
<evidence type="ECO:0000256" key="10">
    <source>
        <dbReference type="SAM" id="Phobius"/>
    </source>
</evidence>
<evidence type="ECO:0000256" key="1">
    <source>
        <dbReference type="ARBA" id="ARBA00004651"/>
    </source>
</evidence>
<keyword evidence="2" id="KW-1003">Cell membrane</keyword>
<evidence type="ECO:0000256" key="5">
    <source>
        <dbReference type="ARBA" id="ARBA00023040"/>
    </source>
</evidence>
<dbReference type="Gene3D" id="1.20.1070.10">
    <property type="entry name" value="Rhodopsin 7-helix transmembrane proteins"/>
    <property type="match status" value="1"/>
</dbReference>
<comment type="caution">
    <text evidence="12">The sequence shown here is derived from an EMBL/GenBank/DDBJ whole genome shotgun (WGS) entry which is preliminary data.</text>
</comment>
<dbReference type="PANTHER" id="PTHR24246:SF27">
    <property type="entry name" value="ADENOSINE RECEPTOR, ISOFORM A"/>
    <property type="match status" value="1"/>
</dbReference>
<dbReference type="Pfam" id="PF00001">
    <property type="entry name" value="7tm_1"/>
    <property type="match status" value="1"/>
</dbReference>
<feature type="transmembrane region" description="Helical" evidence="10">
    <location>
        <begin position="234"/>
        <end position="252"/>
    </location>
</feature>
<keyword evidence="8" id="KW-0325">Glycoprotein</keyword>
<name>A0AAD8BNV4_BIOPF</name>
<dbReference type="AlphaFoldDB" id="A0AAD8BNV4"/>